<dbReference type="AlphaFoldDB" id="A0A7Z9CAE2"/>
<dbReference type="SUPFAM" id="SSF55486">
    <property type="entry name" value="Metalloproteases ('zincins'), catalytic domain"/>
    <property type="match status" value="1"/>
</dbReference>
<organism evidence="1 2">
    <name type="scientific">Capnocytophaga ochracea</name>
    <dbReference type="NCBI Taxonomy" id="1018"/>
    <lineage>
        <taxon>Bacteria</taxon>
        <taxon>Pseudomonadati</taxon>
        <taxon>Bacteroidota</taxon>
        <taxon>Flavobacteriia</taxon>
        <taxon>Flavobacteriales</taxon>
        <taxon>Flavobacteriaceae</taxon>
        <taxon>Capnocytophaga</taxon>
    </lineage>
</organism>
<dbReference type="InterPro" id="IPR030890">
    <property type="entry name" value="LP_HExxH_w_TonB"/>
</dbReference>
<dbReference type="Proteomes" id="UP000276733">
    <property type="component" value="Unassembled WGS sequence"/>
</dbReference>
<dbReference type="NCBIfam" id="TIGR04549">
    <property type="entry name" value="LP_HExxH_w_tonB"/>
    <property type="match status" value="1"/>
</dbReference>
<comment type="caution">
    <text evidence="1">The sequence shown here is derived from an EMBL/GenBank/DDBJ whole genome shotgun (WGS) entry which is preliminary data.</text>
</comment>
<sequence length="279" mass="32330">MKKIYFIAMFTLLLVACNRKETLSDKSVLKTKVTAQTELDTYIYNNFQKPYNIIVTYNWKDSDFEFNKFLYPPTESKIKPMLEVVKKVWIDSYSEIAGANFIKEVAPRQISLVGGYNVNENGTITLGFADSGMKITLFNVDQLDLTNHAGTRRYFHTIQHEYCHIINQKKPYSTEFGKITPNYTSVWANYRNDEANELGFITNYARANDVEDFAEMTSTMLGMSKTAWDAKVEAIRDTKAKEAIRKKEEFVVAYFKSEWNIDFYALQAKVEEQMLSVLQ</sequence>
<reference evidence="1 2" key="1">
    <citation type="submission" date="2018-11" db="EMBL/GenBank/DDBJ databases">
        <authorList>
            <consortium name="Pathogen Informatics"/>
        </authorList>
    </citation>
    <scope>NUCLEOTIDE SEQUENCE [LARGE SCALE GENOMIC DNA]</scope>
    <source>
        <strain evidence="1 2">NCTC11458</strain>
    </source>
</reference>
<dbReference type="Pfam" id="PF15890">
    <property type="entry name" value="Peptidase_Mx1"/>
    <property type="match status" value="1"/>
</dbReference>
<protein>
    <recommendedName>
        <fullName evidence="3">Substrate import-associated zinc metallohydrolase lipoprotein</fullName>
    </recommendedName>
</protein>
<proteinExistence type="predicted"/>
<gene>
    <name evidence="1" type="ORF">NCTC11458_01292</name>
</gene>
<accession>A0A7Z9CAE2</accession>
<dbReference type="EMBL" id="UYIQ01000001">
    <property type="protein sequence ID" value="VDG81994.1"/>
    <property type="molecule type" value="Genomic_DNA"/>
</dbReference>
<dbReference type="Gene3D" id="3.40.390.70">
    <property type="match status" value="1"/>
</dbReference>
<dbReference type="RefSeq" id="WP_181831533.1">
    <property type="nucleotide sequence ID" value="NZ_UYIQ01000001.1"/>
</dbReference>
<name>A0A7Z9CAE2_CAPOC</name>
<evidence type="ECO:0000313" key="2">
    <source>
        <dbReference type="Proteomes" id="UP000276733"/>
    </source>
</evidence>
<evidence type="ECO:0000313" key="1">
    <source>
        <dbReference type="EMBL" id="VDG81994.1"/>
    </source>
</evidence>
<dbReference type="PROSITE" id="PS51257">
    <property type="entry name" value="PROKAR_LIPOPROTEIN"/>
    <property type="match status" value="1"/>
</dbReference>
<evidence type="ECO:0008006" key="3">
    <source>
        <dbReference type="Google" id="ProtNLM"/>
    </source>
</evidence>